<keyword evidence="2" id="KW-1185">Reference proteome</keyword>
<sequence>MLVKTIDGTPDAVKVACPVWDRGKDGDNFKVLPIVMYDLFAGGKKSAHSVKI</sequence>
<dbReference type="EMBL" id="JAAOXG010000062">
    <property type="protein sequence ID" value="NNJ32686.1"/>
    <property type="molecule type" value="Genomic_DNA"/>
</dbReference>
<dbReference type="RefSeq" id="WP_170823739.1">
    <property type="nucleotide sequence ID" value="NZ_JAAOXG010000062.1"/>
</dbReference>
<name>A0ABX1W1U0_9FIRM</name>
<gene>
    <name evidence="1" type="ORF">G9470_23270</name>
</gene>
<protein>
    <submittedName>
        <fullName evidence="1">Uncharacterized protein</fullName>
    </submittedName>
</protein>
<proteinExistence type="predicted"/>
<accession>A0ABX1W1U0</accession>
<reference evidence="1 2" key="1">
    <citation type="submission" date="2020-03" db="EMBL/GenBank/DDBJ databases">
        <title>Genome Sequence of industrial isolate, B5A.</title>
        <authorList>
            <person name="Sharma S."/>
            <person name="Patil P.B."/>
            <person name="Korpole S."/>
        </authorList>
    </citation>
    <scope>NUCLEOTIDE SEQUENCE [LARGE SCALE GENOMIC DNA]</scope>
    <source>
        <strain evidence="1 2">PI-S10-B5A</strain>
    </source>
</reference>
<dbReference type="Proteomes" id="UP000539052">
    <property type="component" value="Unassembled WGS sequence"/>
</dbReference>
<evidence type="ECO:0000313" key="2">
    <source>
        <dbReference type="Proteomes" id="UP000539052"/>
    </source>
</evidence>
<evidence type="ECO:0000313" key="1">
    <source>
        <dbReference type="EMBL" id="NNJ32686.1"/>
    </source>
</evidence>
<organism evidence="1 2">
    <name type="scientific">Lacrimispora defluvii</name>
    <dbReference type="NCBI Taxonomy" id="2719233"/>
    <lineage>
        <taxon>Bacteria</taxon>
        <taxon>Bacillati</taxon>
        <taxon>Bacillota</taxon>
        <taxon>Clostridia</taxon>
        <taxon>Lachnospirales</taxon>
        <taxon>Lachnospiraceae</taxon>
        <taxon>Lacrimispora</taxon>
    </lineage>
</organism>
<comment type="caution">
    <text evidence="1">The sequence shown here is derived from an EMBL/GenBank/DDBJ whole genome shotgun (WGS) entry which is preliminary data.</text>
</comment>